<dbReference type="Gene3D" id="1.25.40.10">
    <property type="entry name" value="Tetratricopeptide repeat domain"/>
    <property type="match status" value="2"/>
</dbReference>
<feature type="region of interest" description="Disordered" evidence="2">
    <location>
        <begin position="20"/>
        <end position="47"/>
    </location>
</feature>
<evidence type="ECO:0000256" key="2">
    <source>
        <dbReference type="SAM" id="MobiDB-lite"/>
    </source>
</evidence>
<evidence type="ECO:0000313" key="6">
    <source>
        <dbReference type="EMBL" id="BDG06731.1"/>
    </source>
</evidence>
<dbReference type="Gene3D" id="1.10.530.10">
    <property type="match status" value="1"/>
</dbReference>
<comment type="similarity">
    <text evidence="1">Belongs to the transglycosylase Slt family.</text>
</comment>
<evidence type="ECO:0000256" key="3">
    <source>
        <dbReference type="SAM" id="SignalP"/>
    </source>
</evidence>
<dbReference type="CDD" id="cd13401">
    <property type="entry name" value="Slt70-like"/>
    <property type="match status" value="1"/>
</dbReference>
<sequence length="779" mass="82390">MRTAGLVVLLAVPLAAAAAPATTPESPRVSTAARPGAPPRPHADGETSTLIRDADLAPLLADGPGADGKAAYLAGHFDEAAAKLARSPLPEAAYLRALALLERSLAAEALGALEGLEAELPDLADRVLFLRAEALAAASRPKDALAAWAAIPEGSLLAPDARLARARLAQGIGDRAAALDALAPLLAAPPPPDLSRPDLSATALLLAGRLRASGAAPDRATARRDLLACWSDHPLAPESTDCLTALRALPGADGAPPEPAAVLHRAERLLDANRNAQALALLQPLLDAVKASDAASPFACKARAALGRAYRKERSFPQAIAALRPVVEQCADPDLRVRSLYLLASAASIAGDKDEAVSLYRRLAREFPHHAFADDALFYAADILARAGRTAEAREALSALVRDQAGGDYRDDARFKLAWLSKQAGQVDEAIAQLLVIEEEKDGRDPYEHARAAYWRARLLAGRGEGGRSAAFAIWTDLTVRYPTDYYGLLARARLVANGRTPPPPAAASLPATAEAAYDAGPLRADPHFRAGLLLLRLGLVHAAADELAASLPALRGAGDAADPVLLVADLLDRAGDHRTAHGLLRVRARTALRKPPSGDNVRVWRIAFPPAYRDDVKRWAPPANVPVDLVQALMREESALDPRVISPAGAIGLTQLMLPTAQSVARELRIGRPSRNDLMQASLNIRLGARYLGSLIRQFDGSVALAVAAYNAGGGAVSHWLQTRGGLDVDEFVEEIPIEETRGYVKRVLRSYATYRLLYGSPEEASAPGLFRHGGGKT</sequence>
<dbReference type="InterPro" id="IPR018704">
    <property type="entry name" value="SecYEG/CpoB_TPR"/>
</dbReference>
<dbReference type="Pfam" id="PF09976">
    <property type="entry name" value="TPR_21"/>
    <property type="match status" value="1"/>
</dbReference>
<dbReference type="PANTHER" id="PTHR37423">
    <property type="entry name" value="SOLUBLE LYTIC MUREIN TRANSGLYCOSYLASE-RELATED"/>
    <property type="match status" value="1"/>
</dbReference>
<organism evidence="6 7">
    <name type="scientific">Anaeromyxobacter oryzae</name>
    <dbReference type="NCBI Taxonomy" id="2918170"/>
    <lineage>
        <taxon>Bacteria</taxon>
        <taxon>Pseudomonadati</taxon>
        <taxon>Myxococcota</taxon>
        <taxon>Myxococcia</taxon>
        <taxon>Myxococcales</taxon>
        <taxon>Cystobacterineae</taxon>
        <taxon>Anaeromyxobacteraceae</taxon>
        <taxon>Anaeromyxobacter</taxon>
    </lineage>
</organism>
<protein>
    <submittedName>
        <fullName evidence="6">Murein transglycosylase</fullName>
    </submittedName>
</protein>
<dbReference type="EMBL" id="AP025591">
    <property type="protein sequence ID" value="BDG06731.1"/>
    <property type="molecule type" value="Genomic_DNA"/>
</dbReference>
<dbReference type="SUPFAM" id="SSF53955">
    <property type="entry name" value="Lysozyme-like"/>
    <property type="match status" value="1"/>
</dbReference>
<accession>A0ABN6N0L5</accession>
<dbReference type="Pfam" id="PF01464">
    <property type="entry name" value="SLT"/>
    <property type="match status" value="1"/>
</dbReference>
<dbReference type="PANTHER" id="PTHR37423:SF2">
    <property type="entry name" value="MEMBRANE-BOUND LYTIC MUREIN TRANSGLYCOSYLASE C"/>
    <property type="match status" value="1"/>
</dbReference>
<feature type="signal peptide" evidence="3">
    <location>
        <begin position="1"/>
        <end position="18"/>
    </location>
</feature>
<dbReference type="InterPro" id="IPR011990">
    <property type="entry name" value="TPR-like_helical_dom_sf"/>
</dbReference>
<evidence type="ECO:0000259" key="4">
    <source>
        <dbReference type="Pfam" id="PF01464"/>
    </source>
</evidence>
<proteinExistence type="inferred from homology"/>
<gene>
    <name evidence="6" type="ORF">AMOR_57270</name>
</gene>
<evidence type="ECO:0000259" key="5">
    <source>
        <dbReference type="Pfam" id="PF09976"/>
    </source>
</evidence>
<feature type="domain" description="Ancillary SecYEG translocon subunit/Cell division coordinator CpoB TPR" evidence="5">
    <location>
        <begin position="345"/>
        <end position="437"/>
    </location>
</feature>
<keyword evidence="3" id="KW-0732">Signal</keyword>
<feature type="domain" description="Transglycosylase SLT" evidence="4">
    <location>
        <begin position="623"/>
        <end position="730"/>
    </location>
</feature>
<dbReference type="InterPro" id="IPR008258">
    <property type="entry name" value="Transglycosylase_SLT_dom_1"/>
</dbReference>
<dbReference type="SUPFAM" id="SSF48452">
    <property type="entry name" value="TPR-like"/>
    <property type="match status" value="1"/>
</dbReference>
<feature type="chain" id="PRO_5047317135" evidence="3">
    <location>
        <begin position="19"/>
        <end position="779"/>
    </location>
</feature>
<evidence type="ECO:0000313" key="7">
    <source>
        <dbReference type="Proteomes" id="UP001162891"/>
    </source>
</evidence>
<keyword evidence="7" id="KW-1185">Reference proteome</keyword>
<evidence type="ECO:0000256" key="1">
    <source>
        <dbReference type="ARBA" id="ARBA00007734"/>
    </source>
</evidence>
<reference evidence="7" key="1">
    <citation type="journal article" date="2022" name="Int. J. Syst. Evol. Microbiol.">
        <title>Anaeromyxobacter oryzae sp. nov., Anaeromyxobacter diazotrophicus sp. nov. and Anaeromyxobacter paludicola sp. nov., isolated from paddy soils.</title>
        <authorList>
            <person name="Itoh H."/>
            <person name="Xu Z."/>
            <person name="Mise K."/>
            <person name="Masuda Y."/>
            <person name="Ushijima N."/>
            <person name="Hayakawa C."/>
            <person name="Shiratori Y."/>
            <person name="Senoo K."/>
        </authorList>
    </citation>
    <scope>NUCLEOTIDE SEQUENCE [LARGE SCALE GENOMIC DNA]</scope>
    <source>
        <strain evidence="7">Red232</strain>
    </source>
</reference>
<dbReference type="InterPro" id="IPR023346">
    <property type="entry name" value="Lysozyme-like_dom_sf"/>
</dbReference>
<dbReference type="Proteomes" id="UP001162891">
    <property type="component" value="Chromosome"/>
</dbReference>
<name>A0ABN6N0L5_9BACT</name>
<dbReference type="RefSeq" id="WP_248357209.1">
    <property type="nucleotide sequence ID" value="NZ_AP025591.1"/>
</dbReference>